<protein>
    <recommendedName>
        <fullName evidence="3">Inositol polyphosphate-related phosphatase domain-containing protein</fullName>
    </recommendedName>
</protein>
<comment type="similarity">
    <text evidence="1">Belongs to the inositol polyphosphate 5-phosphatase family.</text>
</comment>
<dbReference type="GO" id="GO:0016787">
    <property type="term" value="F:hydrolase activity"/>
    <property type="evidence" value="ECO:0007669"/>
    <property type="project" value="UniProtKB-KW"/>
</dbReference>
<dbReference type="PANTHER" id="PTHR45666:SF15">
    <property type="entry name" value="TYPE I INOSITOL POLYPHOSPHATE 5-PHOSPHATASE 8"/>
    <property type="match status" value="1"/>
</dbReference>
<dbReference type="InterPro" id="IPR000300">
    <property type="entry name" value="IPPc"/>
</dbReference>
<keyword evidence="2" id="KW-0378">Hydrolase</keyword>
<sequence>MEILKKTRFSHSCRAPGEPVPPDSILDHEKVIWLGDLNYRLASNYGDTRELLQKNDWQALLEKDQLRIEQKAGRVFKGWEEGRIYFAPTYKYLTNSDNYVVQTSTSKHKRRTPAW</sequence>
<dbReference type="AlphaFoldDB" id="A0ABC8RRQ9"/>
<dbReference type="Proteomes" id="UP001642360">
    <property type="component" value="Unassembled WGS sequence"/>
</dbReference>
<name>A0ABC8RRQ9_9AQUA</name>
<dbReference type="EMBL" id="CAUOFW020001658">
    <property type="protein sequence ID" value="CAK9147235.1"/>
    <property type="molecule type" value="Genomic_DNA"/>
</dbReference>
<dbReference type="Pfam" id="PF22669">
    <property type="entry name" value="Exo_endo_phos2"/>
    <property type="match status" value="1"/>
</dbReference>
<gene>
    <name evidence="4" type="ORF">ILEXP_LOCUS15119</name>
</gene>
<feature type="domain" description="Inositol polyphosphate-related phosphatase" evidence="3">
    <location>
        <begin position="23"/>
        <end position="115"/>
    </location>
</feature>
<evidence type="ECO:0000256" key="2">
    <source>
        <dbReference type="ARBA" id="ARBA00022801"/>
    </source>
</evidence>
<reference evidence="4 5" key="1">
    <citation type="submission" date="2024-02" db="EMBL/GenBank/DDBJ databases">
        <authorList>
            <person name="Vignale AGUSTIN F."/>
            <person name="Sosa J E."/>
            <person name="Modenutti C."/>
        </authorList>
    </citation>
    <scope>NUCLEOTIDE SEQUENCE [LARGE SCALE GENOMIC DNA]</scope>
</reference>
<evidence type="ECO:0000313" key="5">
    <source>
        <dbReference type="Proteomes" id="UP001642360"/>
    </source>
</evidence>
<dbReference type="InterPro" id="IPR036691">
    <property type="entry name" value="Endo/exonu/phosph_ase_sf"/>
</dbReference>
<proteinExistence type="inferred from homology"/>
<accession>A0ABC8RRQ9</accession>
<dbReference type="SUPFAM" id="SSF56219">
    <property type="entry name" value="DNase I-like"/>
    <property type="match status" value="1"/>
</dbReference>
<keyword evidence="5" id="KW-1185">Reference proteome</keyword>
<dbReference type="Gene3D" id="3.60.10.10">
    <property type="entry name" value="Endonuclease/exonuclease/phosphatase"/>
    <property type="match status" value="1"/>
</dbReference>
<evidence type="ECO:0000313" key="4">
    <source>
        <dbReference type="EMBL" id="CAK9147235.1"/>
    </source>
</evidence>
<evidence type="ECO:0000259" key="3">
    <source>
        <dbReference type="Pfam" id="PF22669"/>
    </source>
</evidence>
<dbReference type="PANTHER" id="PTHR45666">
    <property type="entry name" value="TYPE IV INOSITOL POLYPHOSPHATE 5-PHOSPHATASE 9"/>
    <property type="match status" value="1"/>
</dbReference>
<organism evidence="4 5">
    <name type="scientific">Ilex paraguariensis</name>
    <name type="common">yerba mate</name>
    <dbReference type="NCBI Taxonomy" id="185542"/>
    <lineage>
        <taxon>Eukaryota</taxon>
        <taxon>Viridiplantae</taxon>
        <taxon>Streptophyta</taxon>
        <taxon>Embryophyta</taxon>
        <taxon>Tracheophyta</taxon>
        <taxon>Spermatophyta</taxon>
        <taxon>Magnoliopsida</taxon>
        <taxon>eudicotyledons</taxon>
        <taxon>Gunneridae</taxon>
        <taxon>Pentapetalae</taxon>
        <taxon>asterids</taxon>
        <taxon>campanulids</taxon>
        <taxon>Aquifoliales</taxon>
        <taxon>Aquifoliaceae</taxon>
        <taxon>Ilex</taxon>
    </lineage>
</organism>
<comment type="caution">
    <text evidence="4">The sequence shown here is derived from an EMBL/GenBank/DDBJ whole genome shotgun (WGS) entry which is preliminary data.</text>
</comment>
<dbReference type="InterPro" id="IPR045849">
    <property type="entry name" value="IP5P_plant"/>
</dbReference>
<evidence type="ECO:0000256" key="1">
    <source>
        <dbReference type="ARBA" id="ARBA00010768"/>
    </source>
</evidence>